<dbReference type="SUPFAM" id="SSF46689">
    <property type="entry name" value="Homeodomain-like"/>
    <property type="match status" value="1"/>
</dbReference>
<feature type="domain" description="HTH tetR-type" evidence="3">
    <location>
        <begin position="10"/>
        <end position="70"/>
    </location>
</feature>
<accession>A0A916XJD0</accession>
<dbReference type="Pfam" id="PF17932">
    <property type="entry name" value="TetR_C_24"/>
    <property type="match status" value="1"/>
</dbReference>
<dbReference type="Pfam" id="PF00440">
    <property type="entry name" value="TetR_N"/>
    <property type="match status" value="1"/>
</dbReference>
<dbReference type="PROSITE" id="PS01081">
    <property type="entry name" value="HTH_TETR_1"/>
    <property type="match status" value="1"/>
</dbReference>
<evidence type="ECO:0000259" key="3">
    <source>
        <dbReference type="PROSITE" id="PS50977"/>
    </source>
</evidence>
<evidence type="ECO:0000313" key="4">
    <source>
        <dbReference type="EMBL" id="GGC74757.1"/>
    </source>
</evidence>
<dbReference type="PANTHER" id="PTHR30055">
    <property type="entry name" value="HTH-TYPE TRANSCRIPTIONAL REGULATOR RUTR"/>
    <property type="match status" value="1"/>
</dbReference>
<dbReference type="InterPro" id="IPR041490">
    <property type="entry name" value="KstR2_TetR_C"/>
</dbReference>
<dbReference type="PRINTS" id="PR00455">
    <property type="entry name" value="HTHTETR"/>
</dbReference>
<name>A0A916XJD0_9HYPH</name>
<dbReference type="RefSeq" id="WP_188610607.1">
    <property type="nucleotide sequence ID" value="NZ_BMGG01000006.1"/>
</dbReference>
<dbReference type="InterPro" id="IPR023772">
    <property type="entry name" value="DNA-bd_HTH_TetR-type_CS"/>
</dbReference>
<sequence length="221" mass="24524">MARTRSDNFEAIQQSILKQAVDLFASQGYMRSTIADLADACEVSRGALYHYFDSKEAILFAILHNHVSKLLAIIEAAAGEREGARAQLHRMVEAIVEYNARSPGEQVVLLNDLTFLDKKEQEIIEGLERHIVDLFADALVRVDSHGRIDRKTKKVYTMSLLGMINYSYTWFDPAGSVEPREFAAIICDTFLDGFAASAGAVPRPVPVDPPAAPRRRTRAGS</sequence>
<dbReference type="GO" id="GO:0003700">
    <property type="term" value="F:DNA-binding transcription factor activity"/>
    <property type="evidence" value="ECO:0007669"/>
    <property type="project" value="TreeGrafter"/>
</dbReference>
<dbReference type="PANTHER" id="PTHR30055:SF226">
    <property type="entry name" value="HTH-TYPE TRANSCRIPTIONAL REGULATOR PKSA"/>
    <property type="match status" value="1"/>
</dbReference>
<reference evidence="4" key="1">
    <citation type="journal article" date="2014" name="Int. J. Syst. Evol. Microbiol.">
        <title>Complete genome sequence of Corynebacterium casei LMG S-19264T (=DSM 44701T), isolated from a smear-ripened cheese.</title>
        <authorList>
            <consortium name="US DOE Joint Genome Institute (JGI-PGF)"/>
            <person name="Walter F."/>
            <person name="Albersmeier A."/>
            <person name="Kalinowski J."/>
            <person name="Ruckert C."/>
        </authorList>
    </citation>
    <scope>NUCLEOTIDE SEQUENCE</scope>
    <source>
        <strain evidence="4">CGMCC 1.12919</strain>
    </source>
</reference>
<dbReference type="Gene3D" id="1.10.357.10">
    <property type="entry name" value="Tetracycline Repressor, domain 2"/>
    <property type="match status" value="1"/>
</dbReference>
<dbReference type="Proteomes" id="UP000637002">
    <property type="component" value="Unassembled WGS sequence"/>
</dbReference>
<dbReference type="PROSITE" id="PS50977">
    <property type="entry name" value="HTH_TETR_2"/>
    <property type="match status" value="1"/>
</dbReference>
<proteinExistence type="predicted"/>
<evidence type="ECO:0000256" key="2">
    <source>
        <dbReference type="PROSITE-ProRule" id="PRU00335"/>
    </source>
</evidence>
<evidence type="ECO:0000256" key="1">
    <source>
        <dbReference type="ARBA" id="ARBA00023125"/>
    </source>
</evidence>
<dbReference type="InterPro" id="IPR001647">
    <property type="entry name" value="HTH_TetR"/>
</dbReference>
<dbReference type="Gene3D" id="1.10.10.60">
    <property type="entry name" value="Homeodomain-like"/>
    <property type="match status" value="1"/>
</dbReference>
<keyword evidence="1 2" id="KW-0238">DNA-binding</keyword>
<dbReference type="GO" id="GO:0000976">
    <property type="term" value="F:transcription cis-regulatory region binding"/>
    <property type="evidence" value="ECO:0007669"/>
    <property type="project" value="TreeGrafter"/>
</dbReference>
<protein>
    <submittedName>
        <fullName evidence="4">TetR family transcriptional regulator</fullName>
    </submittedName>
</protein>
<dbReference type="InterPro" id="IPR009057">
    <property type="entry name" value="Homeodomain-like_sf"/>
</dbReference>
<evidence type="ECO:0000313" key="5">
    <source>
        <dbReference type="Proteomes" id="UP000637002"/>
    </source>
</evidence>
<reference evidence="4" key="2">
    <citation type="submission" date="2020-09" db="EMBL/GenBank/DDBJ databases">
        <authorList>
            <person name="Sun Q."/>
            <person name="Zhou Y."/>
        </authorList>
    </citation>
    <scope>NUCLEOTIDE SEQUENCE</scope>
    <source>
        <strain evidence="4">CGMCC 1.12919</strain>
    </source>
</reference>
<keyword evidence="5" id="KW-1185">Reference proteome</keyword>
<dbReference type="SUPFAM" id="SSF48498">
    <property type="entry name" value="Tetracyclin repressor-like, C-terminal domain"/>
    <property type="match status" value="1"/>
</dbReference>
<feature type="DNA-binding region" description="H-T-H motif" evidence="2">
    <location>
        <begin position="33"/>
        <end position="52"/>
    </location>
</feature>
<organism evidence="4 5">
    <name type="scientific">Chelatococcus reniformis</name>
    <dbReference type="NCBI Taxonomy" id="1494448"/>
    <lineage>
        <taxon>Bacteria</taxon>
        <taxon>Pseudomonadati</taxon>
        <taxon>Pseudomonadota</taxon>
        <taxon>Alphaproteobacteria</taxon>
        <taxon>Hyphomicrobiales</taxon>
        <taxon>Chelatococcaceae</taxon>
        <taxon>Chelatococcus</taxon>
    </lineage>
</organism>
<gene>
    <name evidence="4" type="ORF">GCM10010994_36550</name>
</gene>
<dbReference type="AlphaFoldDB" id="A0A916XJD0"/>
<dbReference type="EMBL" id="BMGG01000006">
    <property type="protein sequence ID" value="GGC74757.1"/>
    <property type="molecule type" value="Genomic_DNA"/>
</dbReference>
<comment type="caution">
    <text evidence="4">The sequence shown here is derived from an EMBL/GenBank/DDBJ whole genome shotgun (WGS) entry which is preliminary data.</text>
</comment>
<dbReference type="InterPro" id="IPR050109">
    <property type="entry name" value="HTH-type_TetR-like_transc_reg"/>
</dbReference>
<dbReference type="InterPro" id="IPR036271">
    <property type="entry name" value="Tet_transcr_reg_TetR-rel_C_sf"/>
</dbReference>